<dbReference type="SFLD" id="SFLDG00002">
    <property type="entry name" value="C1.7:_P-type_atpase_like"/>
    <property type="match status" value="1"/>
</dbReference>
<dbReference type="GO" id="GO:0005524">
    <property type="term" value="F:ATP binding"/>
    <property type="evidence" value="ECO:0007669"/>
    <property type="project" value="UniProtKB-KW"/>
</dbReference>
<dbReference type="Gene3D" id="1.20.1110.10">
    <property type="entry name" value="Calcium-transporting ATPase, transmembrane domain"/>
    <property type="match status" value="1"/>
</dbReference>
<evidence type="ECO:0000256" key="1">
    <source>
        <dbReference type="ARBA" id="ARBA00004127"/>
    </source>
</evidence>
<dbReference type="EMBL" id="CP019236">
    <property type="protein sequence ID" value="APW37257.1"/>
    <property type="molecule type" value="Genomic_DNA"/>
</dbReference>
<dbReference type="PRINTS" id="PR00119">
    <property type="entry name" value="CATATPASE"/>
</dbReference>
<dbReference type="Proteomes" id="UP000186609">
    <property type="component" value="Chromosome"/>
</dbReference>
<dbReference type="InterPro" id="IPR023299">
    <property type="entry name" value="ATPase_P-typ_cyto_dom_N"/>
</dbReference>
<feature type="transmembrane region" description="Helical" evidence="15">
    <location>
        <begin position="817"/>
        <end position="836"/>
    </location>
</feature>
<keyword evidence="10 15" id="KW-1133">Transmembrane helix</keyword>
<feature type="transmembrane region" description="Helical" evidence="15">
    <location>
        <begin position="747"/>
        <end position="767"/>
    </location>
</feature>
<feature type="transmembrane region" description="Helical" evidence="15">
    <location>
        <begin position="68"/>
        <end position="84"/>
    </location>
</feature>
<dbReference type="InterPro" id="IPR006068">
    <property type="entry name" value="ATPase_P-typ_cation-transptr_C"/>
</dbReference>
<protein>
    <recommendedName>
        <fullName evidence="2">P-type Cu(+) transporter</fullName>
        <ecNumber evidence="2">7.2.2.8</ecNumber>
    </recommendedName>
</protein>
<evidence type="ECO:0000256" key="5">
    <source>
        <dbReference type="ARBA" id="ARBA00022723"/>
    </source>
</evidence>
<dbReference type="PANTHER" id="PTHR42861">
    <property type="entry name" value="CALCIUM-TRANSPORTING ATPASE"/>
    <property type="match status" value="1"/>
</dbReference>
<dbReference type="Pfam" id="PF00689">
    <property type="entry name" value="Cation_ATPase_C"/>
    <property type="match status" value="1"/>
</dbReference>
<dbReference type="GO" id="GO:0046872">
    <property type="term" value="F:metal ion binding"/>
    <property type="evidence" value="ECO:0007669"/>
    <property type="project" value="UniProtKB-KW"/>
</dbReference>
<evidence type="ECO:0000256" key="4">
    <source>
        <dbReference type="ARBA" id="ARBA00022692"/>
    </source>
</evidence>
<dbReference type="Pfam" id="PF00122">
    <property type="entry name" value="E1-E2_ATPase"/>
    <property type="match status" value="1"/>
</dbReference>
<feature type="transmembrane region" description="Helical" evidence="15">
    <location>
        <begin position="261"/>
        <end position="288"/>
    </location>
</feature>
<gene>
    <name evidence="17" type="ORF">RD110_08655</name>
</gene>
<dbReference type="Gene3D" id="3.40.50.1000">
    <property type="entry name" value="HAD superfamily/HAD-like"/>
    <property type="match status" value="1"/>
</dbReference>
<evidence type="ECO:0000256" key="13">
    <source>
        <dbReference type="ARBA" id="ARBA00023136"/>
    </source>
</evidence>
<dbReference type="SMART" id="SM00831">
    <property type="entry name" value="Cation_ATPase_N"/>
    <property type="match status" value="1"/>
</dbReference>
<feature type="transmembrane region" description="Helical" evidence="15">
    <location>
        <begin position="669"/>
        <end position="690"/>
    </location>
</feature>
<dbReference type="PRINTS" id="PR00120">
    <property type="entry name" value="HATPASE"/>
</dbReference>
<dbReference type="InterPro" id="IPR023298">
    <property type="entry name" value="ATPase_P-typ_TM_dom_sf"/>
</dbReference>
<dbReference type="InterPro" id="IPR023214">
    <property type="entry name" value="HAD_sf"/>
</dbReference>
<dbReference type="PROSITE" id="PS00154">
    <property type="entry name" value="ATPASE_E1_E2"/>
    <property type="match status" value="1"/>
</dbReference>
<accession>A0A1P8JU26</accession>
<dbReference type="AlphaFoldDB" id="A0A1P8JU26"/>
<dbReference type="Pfam" id="PF00690">
    <property type="entry name" value="Cation_ATPase_N"/>
    <property type="match status" value="1"/>
</dbReference>
<dbReference type="Gene3D" id="2.70.150.10">
    <property type="entry name" value="Calcium-transporting ATPase, cytoplasmic transduction domain A"/>
    <property type="match status" value="1"/>
</dbReference>
<evidence type="ECO:0000259" key="16">
    <source>
        <dbReference type="SMART" id="SM00831"/>
    </source>
</evidence>
<feature type="transmembrane region" description="Helical" evidence="15">
    <location>
        <begin position="711"/>
        <end position="741"/>
    </location>
</feature>
<evidence type="ECO:0000256" key="10">
    <source>
        <dbReference type="ARBA" id="ARBA00022989"/>
    </source>
</evidence>
<comment type="subcellular location">
    <subcellularLocation>
        <location evidence="1">Endomembrane system</location>
        <topology evidence="1">Multi-pass membrane protein</topology>
    </subcellularLocation>
</comment>
<dbReference type="SFLD" id="SFLDS00003">
    <property type="entry name" value="Haloacid_Dehalogenase"/>
    <property type="match status" value="1"/>
</dbReference>
<keyword evidence="8" id="KW-0067">ATP-binding</keyword>
<dbReference type="GO" id="GO:0016887">
    <property type="term" value="F:ATP hydrolysis activity"/>
    <property type="evidence" value="ECO:0007669"/>
    <property type="project" value="InterPro"/>
</dbReference>
<dbReference type="InterPro" id="IPR008250">
    <property type="entry name" value="ATPase_P-typ_transduc_dom_A_sf"/>
</dbReference>
<keyword evidence="7" id="KW-0187">Copper transport</keyword>
<proteinExistence type="predicted"/>
<dbReference type="GO" id="GO:0012505">
    <property type="term" value="C:endomembrane system"/>
    <property type="evidence" value="ECO:0007669"/>
    <property type="project" value="UniProtKB-SubCell"/>
</dbReference>
<dbReference type="SFLD" id="SFLDF00027">
    <property type="entry name" value="p-type_atpase"/>
    <property type="match status" value="1"/>
</dbReference>
<feature type="transmembrane region" description="Helical" evidence="15">
    <location>
        <begin position="779"/>
        <end position="805"/>
    </location>
</feature>
<dbReference type="SUPFAM" id="SSF81660">
    <property type="entry name" value="Metal cation-transporting ATPase, ATP-binding domain N"/>
    <property type="match status" value="1"/>
</dbReference>
<dbReference type="InterPro" id="IPR001757">
    <property type="entry name" value="P_typ_ATPase"/>
</dbReference>
<dbReference type="OrthoDB" id="9814270at2"/>
<keyword evidence="4 15" id="KW-0812">Transmembrane</keyword>
<keyword evidence="6" id="KW-0547">Nucleotide-binding</keyword>
<name>A0A1P8JU26_9BURK</name>
<reference evidence="17 18" key="1">
    <citation type="submission" date="2017-01" db="EMBL/GenBank/DDBJ databases">
        <authorList>
            <person name="Mah S.A."/>
            <person name="Swanson W.J."/>
            <person name="Moy G.W."/>
            <person name="Vacquier V.D."/>
        </authorList>
    </citation>
    <scope>NUCLEOTIDE SEQUENCE [LARGE SCALE GENOMIC DNA]</scope>
    <source>
        <strain evidence="17 18">DCY110</strain>
    </source>
</reference>
<dbReference type="KEGG" id="rhy:RD110_08655"/>
<feature type="domain" description="Cation-transporting P-type ATPase N-terminal" evidence="16">
    <location>
        <begin position="2"/>
        <end position="64"/>
    </location>
</feature>
<keyword evidence="18" id="KW-1185">Reference proteome</keyword>
<organism evidence="17 18">
    <name type="scientific">Rhodoferax koreensis</name>
    <dbReference type="NCBI Taxonomy" id="1842727"/>
    <lineage>
        <taxon>Bacteria</taxon>
        <taxon>Pseudomonadati</taxon>
        <taxon>Pseudomonadota</taxon>
        <taxon>Betaproteobacteria</taxon>
        <taxon>Burkholderiales</taxon>
        <taxon>Comamonadaceae</taxon>
        <taxon>Rhodoferax</taxon>
    </lineage>
</organism>
<dbReference type="NCBIfam" id="TIGR01494">
    <property type="entry name" value="ATPase_P-type"/>
    <property type="match status" value="2"/>
</dbReference>
<dbReference type="EC" id="7.2.2.8" evidence="2"/>
<dbReference type="STRING" id="1842727.RD110_08655"/>
<evidence type="ECO:0000256" key="12">
    <source>
        <dbReference type="ARBA" id="ARBA00023065"/>
    </source>
</evidence>
<dbReference type="SUPFAM" id="SSF81653">
    <property type="entry name" value="Calcium ATPase, transduction domain A"/>
    <property type="match status" value="1"/>
</dbReference>
<dbReference type="SUPFAM" id="SSF81665">
    <property type="entry name" value="Calcium ATPase, transmembrane domain M"/>
    <property type="match status" value="1"/>
</dbReference>
<dbReference type="RefSeq" id="WP_076198587.1">
    <property type="nucleotide sequence ID" value="NZ_CP019236.1"/>
</dbReference>
<dbReference type="InterPro" id="IPR044492">
    <property type="entry name" value="P_typ_ATPase_HD_dom"/>
</dbReference>
<evidence type="ECO:0000256" key="9">
    <source>
        <dbReference type="ARBA" id="ARBA00022967"/>
    </source>
</evidence>
<dbReference type="FunFam" id="3.40.50.1000:FF:000144">
    <property type="entry name" value="copper-transporting ATPase 1 isoform X2"/>
    <property type="match status" value="1"/>
</dbReference>
<keyword evidence="13 15" id="KW-0472">Membrane</keyword>
<keyword evidence="9" id="KW-1278">Translocase</keyword>
<evidence type="ECO:0000256" key="7">
    <source>
        <dbReference type="ARBA" id="ARBA00022796"/>
    </source>
</evidence>
<feature type="transmembrane region" description="Helical" evidence="15">
    <location>
        <begin position="643"/>
        <end position="663"/>
    </location>
</feature>
<dbReference type="GO" id="GO:0016020">
    <property type="term" value="C:membrane"/>
    <property type="evidence" value="ECO:0007669"/>
    <property type="project" value="InterPro"/>
</dbReference>
<dbReference type="SUPFAM" id="SSF56784">
    <property type="entry name" value="HAD-like"/>
    <property type="match status" value="1"/>
</dbReference>
<dbReference type="InterPro" id="IPR036412">
    <property type="entry name" value="HAD-like_sf"/>
</dbReference>
<keyword evidence="12" id="KW-0406">Ion transport</keyword>
<evidence type="ECO:0000256" key="8">
    <source>
        <dbReference type="ARBA" id="ARBA00022840"/>
    </source>
</evidence>
<dbReference type="InterPro" id="IPR059000">
    <property type="entry name" value="ATPase_P-type_domA"/>
</dbReference>
<dbReference type="InterPro" id="IPR018303">
    <property type="entry name" value="ATPase_P-typ_P_site"/>
</dbReference>
<evidence type="ECO:0000256" key="14">
    <source>
        <dbReference type="ARBA" id="ARBA00049289"/>
    </source>
</evidence>
<feature type="transmembrane region" description="Helical" evidence="15">
    <location>
        <begin position="43"/>
        <end position="62"/>
    </location>
</feature>
<feature type="transmembrane region" description="Helical" evidence="15">
    <location>
        <begin position="228"/>
        <end position="249"/>
    </location>
</feature>
<keyword evidence="11" id="KW-0186">Copper</keyword>
<evidence type="ECO:0000256" key="3">
    <source>
        <dbReference type="ARBA" id="ARBA00022448"/>
    </source>
</evidence>
<keyword evidence="3" id="KW-0813">Transport</keyword>
<dbReference type="InterPro" id="IPR004014">
    <property type="entry name" value="ATPase_P-typ_cation-transptr_N"/>
</dbReference>
<dbReference type="Gene3D" id="3.40.1110.10">
    <property type="entry name" value="Calcium-transporting ATPase, cytoplasmic domain N"/>
    <property type="match status" value="1"/>
</dbReference>
<evidence type="ECO:0000313" key="18">
    <source>
        <dbReference type="Proteomes" id="UP000186609"/>
    </source>
</evidence>
<sequence>MSSNADPLQGLSEVHAQALLAAHGPNELAATRRHGWLHSLYEVLREPMFLLLVACAALYFMLGEWREAVALSVSVLVVMGITLVQERRSERALDALRELASPRALVLRDGVPRAVDARELVPDDVMLLCEGDRVPADGVLLRAHNLLVDESLITGESLPVAKEADAAAPGGVQHGAAVRVHAGSLVVQGRARALVTATAHRSEIGRIGAALNDIVRERTPLQEATGMLVRKVAFGVLAVALGMALVLGWTRGHWIEATLAAVAWAMALLPEEFPVVLAIFLAIGAWRISRQRVLTRRMPALEALGAATVLCVDKTGTLTENRMQVVRLYSADGHMQRIGTALSTAGLAPAFTEVLRVAGLASPADTADAMEQAIQAACAQASLPARPTGWVPLREYPLSPQLLAVAHAWQPERVAPAFVAVKGAPEAIAGLCGMPPDRTAATLSTVEQLAHAGLRVLGVARAEVAREALPARLADLRFEFVGLLALADPVRREVPQAIRRCEQAGIRVIMVTGDFAGTAASIATEAGIDAGEGILAGAEIDALDETALGERLRRVRVVARAVPAQKLRIVRALQRNGEVVAMTGDGVNDAPALRAADIGIAMGGRGTDVAREAADLIVTDDRFSSIVEAIAVGRRIFANLTQACGYLVAIHIPIAGLCLLPVIGGGPLVLLPIHIAMLELMIDPACSLAFEAQPSESQAMSRPPRRARSSLFGDAGVWPWVVRGLLVLGSVLLACAAARAARLDEEGVRTAAFALLVLGNVALLLSYRTGDRRPADGAAAVSLAMLASIAVALGMLATVLAWPAARDLFRLAWPSPAQLGIGLAIAGCNWALLALVSRSLGTRRPASIP</sequence>
<evidence type="ECO:0000256" key="6">
    <source>
        <dbReference type="ARBA" id="ARBA00022741"/>
    </source>
</evidence>
<evidence type="ECO:0000256" key="15">
    <source>
        <dbReference type="SAM" id="Phobius"/>
    </source>
</evidence>
<dbReference type="GO" id="GO:0140581">
    <property type="term" value="F:P-type monovalent copper transporter activity"/>
    <property type="evidence" value="ECO:0007669"/>
    <property type="project" value="UniProtKB-EC"/>
</dbReference>
<keyword evidence="5" id="KW-0479">Metal-binding</keyword>
<evidence type="ECO:0000256" key="11">
    <source>
        <dbReference type="ARBA" id="ARBA00023008"/>
    </source>
</evidence>
<comment type="catalytic activity">
    <reaction evidence="14">
        <text>Cu(+)(in) + ATP + H2O = Cu(+)(out) + ADP + phosphate + H(+)</text>
        <dbReference type="Rhea" id="RHEA:25792"/>
        <dbReference type="ChEBI" id="CHEBI:15377"/>
        <dbReference type="ChEBI" id="CHEBI:15378"/>
        <dbReference type="ChEBI" id="CHEBI:30616"/>
        <dbReference type="ChEBI" id="CHEBI:43474"/>
        <dbReference type="ChEBI" id="CHEBI:49552"/>
        <dbReference type="ChEBI" id="CHEBI:456216"/>
        <dbReference type="EC" id="7.2.2.8"/>
    </reaction>
</comment>
<evidence type="ECO:0000313" key="17">
    <source>
        <dbReference type="EMBL" id="APW37257.1"/>
    </source>
</evidence>
<evidence type="ECO:0000256" key="2">
    <source>
        <dbReference type="ARBA" id="ARBA00012517"/>
    </source>
</evidence>
<dbReference type="Pfam" id="PF00702">
    <property type="entry name" value="Hydrolase"/>
    <property type="match status" value="1"/>
</dbReference>